<dbReference type="AlphaFoldDB" id="A0A484H7J3"/>
<accession>A0A484H7J3</accession>
<organism evidence="1">
    <name type="scientific">invertebrate metagenome</name>
    <dbReference type="NCBI Taxonomy" id="1711999"/>
    <lineage>
        <taxon>unclassified sequences</taxon>
        <taxon>metagenomes</taxon>
        <taxon>organismal metagenomes</taxon>
    </lineage>
</organism>
<sequence>MDQSVHEIIGAVIYDSLILEEDPCPHSVSAPVLTLCN</sequence>
<proteinExistence type="predicted"/>
<dbReference type="EMBL" id="LR026963">
    <property type="protein sequence ID" value="VBB69511.1"/>
    <property type="molecule type" value="Genomic_DNA"/>
</dbReference>
<gene>
    <name evidence="1" type="ORF">RIEGSTA812A_PEG_984</name>
</gene>
<protein>
    <submittedName>
        <fullName evidence="1">Uncharacterized protein</fullName>
    </submittedName>
</protein>
<reference evidence="1" key="1">
    <citation type="submission" date="2018-10" db="EMBL/GenBank/DDBJ databases">
        <authorList>
            <person name="Gruber-Vodicka H."/>
            <person name="Jaeckle O."/>
        </authorList>
    </citation>
    <scope>NUCLEOTIDE SEQUENCE</scope>
</reference>
<name>A0A484H7J3_9ZZZZ</name>
<evidence type="ECO:0000313" key="1">
    <source>
        <dbReference type="EMBL" id="VBB69511.1"/>
    </source>
</evidence>